<dbReference type="OrthoDB" id="9797151at2"/>
<dbReference type="EC" id="5.3.3.18" evidence="5"/>
<evidence type="ECO:0000256" key="1">
    <source>
        <dbReference type="ARBA" id="ARBA00004275"/>
    </source>
</evidence>
<evidence type="ECO:0000256" key="2">
    <source>
        <dbReference type="ARBA" id="ARBA00005254"/>
    </source>
</evidence>
<comment type="subcellular location">
    <subcellularLocation>
        <location evidence="1">Peroxisome</location>
    </subcellularLocation>
</comment>
<dbReference type="PANTHER" id="PTHR43684:SF1">
    <property type="entry name" value="ENOYL-COA DELTA ISOMERASE 2"/>
    <property type="match status" value="1"/>
</dbReference>
<proteinExistence type="inferred from homology"/>
<dbReference type="Gene3D" id="1.10.12.10">
    <property type="entry name" value="Lyase 2-enoyl-coa Hydratase, Chain A, domain 2"/>
    <property type="match status" value="1"/>
</dbReference>
<dbReference type="EMBL" id="CP029347">
    <property type="protein sequence ID" value="AWL11609.1"/>
    <property type="molecule type" value="Genomic_DNA"/>
</dbReference>
<dbReference type="InterPro" id="IPR001753">
    <property type="entry name" value="Enoyl-CoA_hydra/iso"/>
</dbReference>
<dbReference type="KEGG" id="salh:HMF8227_01128"/>
<dbReference type="InterPro" id="IPR014748">
    <property type="entry name" value="Enoyl-CoA_hydra_C"/>
</dbReference>
<keyword evidence="3" id="KW-0576">Peroxisome</keyword>
<dbReference type="InterPro" id="IPR029045">
    <property type="entry name" value="ClpP/crotonase-like_dom_sf"/>
</dbReference>
<dbReference type="SUPFAM" id="SSF52096">
    <property type="entry name" value="ClpP/crotonase"/>
    <property type="match status" value="1"/>
</dbReference>
<reference evidence="5 6" key="1">
    <citation type="submission" date="2018-05" db="EMBL/GenBank/DDBJ databases">
        <title>Salinimonas sp. HMF8227 Genome sequencing and assembly.</title>
        <authorList>
            <person name="Kang H."/>
            <person name="Kang J."/>
            <person name="Cha I."/>
            <person name="Kim H."/>
            <person name="Joh K."/>
        </authorList>
    </citation>
    <scope>NUCLEOTIDE SEQUENCE [LARGE SCALE GENOMIC DNA]</scope>
    <source>
        <strain evidence="5 6">HMF8227</strain>
    </source>
</reference>
<keyword evidence="4 5" id="KW-0413">Isomerase</keyword>
<dbReference type="AlphaFoldDB" id="A0A2S2E1Y4"/>
<comment type="similarity">
    <text evidence="2">Belongs to the enoyl-CoA hydratase/isomerase family.</text>
</comment>
<organism evidence="5 6">
    <name type="scientific">Saliniradius amylolyticus</name>
    <dbReference type="NCBI Taxonomy" id="2183582"/>
    <lineage>
        <taxon>Bacteria</taxon>
        <taxon>Pseudomonadati</taxon>
        <taxon>Pseudomonadota</taxon>
        <taxon>Gammaproteobacteria</taxon>
        <taxon>Alteromonadales</taxon>
        <taxon>Alteromonadaceae</taxon>
        <taxon>Saliniradius</taxon>
    </lineage>
</organism>
<evidence type="ECO:0000313" key="6">
    <source>
        <dbReference type="Proteomes" id="UP000245728"/>
    </source>
</evidence>
<dbReference type="InterPro" id="IPR051053">
    <property type="entry name" value="ECH/Chromodomain_protein"/>
</dbReference>
<dbReference type="Gene3D" id="3.90.226.10">
    <property type="entry name" value="2-enoyl-CoA Hydratase, Chain A, domain 1"/>
    <property type="match status" value="1"/>
</dbReference>
<name>A0A2S2E1Y4_9ALTE</name>
<dbReference type="Pfam" id="PF00378">
    <property type="entry name" value="ECH_1"/>
    <property type="match status" value="1"/>
</dbReference>
<dbReference type="CDD" id="cd06558">
    <property type="entry name" value="crotonase-like"/>
    <property type="match status" value="1"/>
</dbReference>
<sequence>MISIDHKQAVLVLTLKRSEKKNAITLPMYAAMADALEKAKEDESLRAVLIRGEGADFTAGNDISVFAEAGNEHLGDTVRFMHALKNCPLPVVAQVQGRAIGIGTTLLLHCDLVYCADNAQFSLPFVDLALVPEYASSYLLPKLVGHRKAAEWLMLAEPFGAEEAREFGLVNAVISETELEASAWQAALKLAAKPKYALALTKKLMKYEQQAVTAHMNEELDFFLEQVQSPAAKEAFQAFLEKRTPDPKIYQ</sequence>
<protein>
    <submittedName>
        <fullName evidence="5">2-(1,2-epoxy-1,2-dihydrophenyl)acetyl-CoA isomerase</fullName>
        <ecNumber evidence="5">5.3.3.18</ecNumber>
    </submittedName>
</protein>
<evidence type="ECO:0000256" key="3">
    <source>
        <dbReference type="ARBA" id="ARBA00023140"/>
    </source>
</evidence>
<dbReference type="GO" id="GO:0004165">
    <property type="term" value="F:delta(3)-delta(2)-enoyl-CoA isomerase activity"/>
    <property type="evidence" value="ECO:0007669"/>
    <property type="project" value="UniProtKB-ARBA"/>
</dbReference>
<gene>
    <name evidence="5" type="primary">paaG</name>
    <name evidence="5" type="ORF">HMF8227_01128</name>
</gene>
<dbReference type="Proteomes" id="UP000245728">
    <property type="component" value="Chromosome"/>
</dbReference>
<dbReference type="RefSeq" id="WP_109339238.1">
    <property type="nucleotide sequence ID" value="NZ_CP029347.1"/>
</dbReference>
<evidence type="ECO:0000256" key="4">
    <source>
        <dbReference type="ARBA" id="ARBA00023235"/>
    </source>
</evidence>
<keyword evidence="6" id="KW-1185">Reference proteome</keyword>
<evidence type="ECO:0000313" key="5">
    <source>
        <dbReference type="EMBL" id="AWL11609.1"/>
    </source>
</evidence>
<dbReference type="PANTHER" id="PTHR43684">
    <property type="match status" value="1"/>
</dbReference>
<accession>A0A2S2E1Y4</accession>